<gene>
    <name evidence="1" type="ORF">KI387_010530</name>
</gene>
<reference evidence="1 2" key="1">
    <citation type="journal article" date="2021" name="Nat. Plants">
        <title>The Taxus genome provides insights into paclitaxel biosynthesis.</title>
        <authorList>
            <person name="Xiong X."/>
            <person name="Gou J."/>
            <person name="Liao Q."/>
            <person name="Li Y."/>
            <person name="Zhou Q."/>
            <person name="Bi G."/>
            <person name="Li C."/>
            <person name="Du R."/>
            <person name="Wang X."/>
            <person name="Sun T."/>
            <person name="Guo L."/>
            <person name="Liang H."/>
            <person name="Lu P."/>
            <person name="Wu Y."/>
            <person name="Zhang Z."/>
            <person name="Ro D.K."/>
            <person name="Shang Y."/>
            <person name="Huang S."/>
            <person name="Yan J."/>
        </authorList>
    </citation>
    <scope>NUCLEOTIDE SEQUENCE [LARGE SCALE GENOMIC DNA]</scope>
    <source>
        <strain evidence="1">Ta-2019</strain>
    </source>
</reference>
<dbReference type="PANTHER" id="PTHR46496:SF4">
    <property type="entry name" value="ZEAXANTHIN EPOXIDASE"/>
    <property type="match status" value="1"/>
</dbReference>
<dbReference type="InterPro" id="IPR036188">
    <property type="entry name" value="FAD/NAD-bd_sf"/>
</dbReference>
<protein>
    <recommendedName>
        <fullName evidence="3">FAD-binding domain-containing protein</fullName>
    </recommendedName>
</protein>
<keyword evidence="2" id="KW-1185">Reference proteome</keyword>
<dbReference type="SUPFAM" id="SSF51905">
    <property type="entry name" value="FAD/NAD(P)-binding domain"/>
    <property type="match status" value="1"/>
</dbReference>
<dbReference type="PANTHER" id="PTHR46496">
    <property type="match status" value="1"/>
</dbReference>
<dbReference type="EMBL" id="JAHRHJ020000008">
    <property type="protein sequence ID" value="KAH9306126.1"/>
    <property type="molecule type" value="Genomic_DNA"/>
</dbReference>
<evidence type="ECO:0008006" key="3">
    <source>
        <dbReference type="Google" id="ProtNLM"/>
    </source>
</evidence>
<evidence type="ECO:0000313" key="2">
    <source>
        <dbReference type="Proteomes" id="UP000824469"/>
    </source>
</evidence>
<dbReference type="Gene3D" id="3.50.50.60">
    <property type="entry name" value="FAD/NAD(P)-binding domain"/>
    <property type="match status" value="1"/>
</dbReference>
<evidence type="ECO:0000313" key="1">
    <source>
        <dbReference type="EMBL" id="KAH9306126.1"/>
    </source>
</evidence>
<name>A0AA38KJB1_TAXCH</name>
<proteinExistence type="predicted"/>
<comment type="caution">
    <text evidence="1">The sequence shown here is derived from an EMBL/GenBank/DDBJ whole genome shotgun (WGS) entry which is preliminary data.</text>
</comment>
<dbReference type="AlphaFoldDB" id="A0AA38KJB1"/>
<dbReference type="Proteomes" id="UP000824469">
    <property type="component" value="Unassembled WGS sequence"/>
</dbReference>
<feature type="non-terminal residue" evidence="1">
    <location>
        <position position="140"/>
    </location>
</feature>
<sequence length="140" mass="14440">MRSAVKTAIGVITIKGGENSIPLSSILNVKMSSNSCNNLGRAELDLNTERDSEIDIGIVGGGLAGLALALALQERNIPCHVFETHPPLMSADTASIVGIGSNGRTALEGIKPGLTTALAQAGAYSTKAKFVPTPTVRCPR</sequence>
<accession>A0AA38KJB1</accession>
<dbReference type="Pfam" id="PF13450">
    <property type="entry name" value="NAD_binding_8"/>
    <property type="match status" value="1"/>
</dbReference>
<organism evidence="1 2">
    <name type="scientific">Taxus chinensis</name>
    <name type="common">Chinese yew</name>
    <name type="synonym">Taxus wallichiana var. chinensis</name>
    <dbReference type="NCBI Taxonomy" id="29808"/>
    <lineage>
        <taxon>Eukaryota</taxon>
        <taxon>Viridiplantae</taxon>
        <taxon>Streptophyta</taxon>
        <taxon>Embryophyta</taxon>
        <taxon>Tracheophyta</taxon>
        <taxon>Spermatophyta</taxon>
        <taxon>Pinopsida</taxon>
        <taxon>Pinidae</taxon>
        <taxon>Conifers II</taxon>
        <taxon>Cupressales</taxon>
        <taxon>Taxaceae</taxon>
        <taxon>Taxus</taxon>
    </lineage>
</organism>